<accession>A0A183BR64</accession>
<evidence type="ECO:0000256" key="6">
    <source>
        <dbReference type="ARBA" id="ARBA00045869"/>
    </source>
</evidence>
<feature type="domain" description="Metallo-beta-lactamase" evidence="7">
    <location>
        <begin position="45"/>
        <end position="194"/>
    </location>
</feature>
<dbReference type="Pfam" id="PF00753">
    <property type="entry name" value="Lactamase_B"/>
    <property type="match status" value="1"/>
</dbReference>
<name>A0A183BR64_GLOPA</name>
<dbReference type="Proteomes" id="UP000050741">
    <property type="component" value="Unassembled WGS sequence"/>
</dbReference>
<dbReference type="PANTHER" id="PTHR23200:SF48">
    <property type="entry name" value="METALLO-BETA-LACTAMASE DOMAIN-CONTAINING PROTEIN 1"/>
    <property type="match status" value="1"/>
</dbReference>
<reference evidence="9" key="3">
    <citation type="submission" date="2016-06" db="UniProtKB">
        <authorList>
            <consortium name="WormBaseParasite"/>
        </authorList>
    </citation>
    <scope>IDENTIFICATION</scope>
</reference>
<evidence type="ECO:0000256" key="2">
    <source>
        <dbReference type="ARBA" id="ARBA00011738"/>
    </source>
</evidence>
<sequence length="222" mass="24607">MELEEEDQSFFYQVPNKNGNVENAIVEVLREGFARQLGDTEYVFVASITLISDGGKTILVDTGMGTDINGRTDLIKKLSQRNIAPPAVNYVVITHGHPDHSGNTNDFPDAIHFQGVMSHYRTKFSFTDLFENAKHQLTKNVALISTPGHTSEDISVVVKNAHGYGTVVVSGDVFITEQNRRIILCMADFVVPGHGQMFRVSAKVKRRANCSDFSDLQHTDHA</sequence>
<dbReference type="CDD" id="cd07711">
    <property type="entry name" value="MBLAC1-like_MBL-fold"/>
    <property type="match status" value="1"/>
</dbReference>
<evidence type="ECO:0000313" key="8">
    <source>
        <dbReference type="Proteomes" id="UP000050741"/>
    </source>
</evidence>
<dbReference type="AlphaFoldDB" id="A0A183BR64"/>
<comment type="function">
    <text evidence="6">Endoribonuclease that catalyzes the hydrolysis of histone-coding pre-mRNA 3'-end. Involved in histone pre-mRNA processing during the S-phase of the cell cycle, which is required for entering/progressing through S-phase. Cleaves histone pre-mRNA at a major and a minor cleavage site after the 5'-ACCCA-3' and the 5'-ACCCACA-3' sequence, respectively, and located downstream of the stem-loop. May require the presence of the HDE element located at the histone pre-RNA 3'-end to avoid non-specific cleavage.</text>
</comment>
<reference evidence="8" key="2">
    <citation type="submission" date="2014-05" db="EMBL/GenBank/DDBJ databases">
        <title>The genome and life-stage specific transcriptomes of Globodera pallida elucidate key aspects of plant parasitism by a cyst nematode.</title>
        <authorList>
            <person name="Cotton J.A."/>
            <person name="Lilley C.J."/>
            <person name="Jones L.M."/>
            <person name="Kikuchi T."/>
            <person name="Reid A.J."/>
            <person name="Thorpe P."/>
            <person name="Tsai I.J."/>
            <person name="Beasley H."/>
            <person name="Blok V."/>
            <person name="Cock P.J.A."/>
            <person name="Van den Akker S.E."/>
            <person name="Holroyd N."/>
            <person name="Hunt M."/>
            <person name="Mantelin S."/>
            <person name="Naghra H."/>
            <person name="Pain A."/>
            <person name="Palomares-Rius J.E."/>
            <person name="Zarowiecki M."/>
            <person name="Berriman M."/>
            <person name="Jones J.T."/>
            <person name="Urwin P.E."/>
        </authorList>
    </citation>
    <scope>NUCLEOTIDE SEQUENCE [LARGE SCALE GENOMIC DNA]</scope>
    <source>
        <strain evidence="8">Lindley</strain>
    </source>
</reference>
<reference evidence="8" key="1">
    <citation type="submission" date="2013-12" db="EMBL/GenBank/DDBJ databases">
        <authorList>
            <person name="Aslett M."/>
        </authorList>
    </citation>
    <scope>NUCLEOTIDE SEQUENCE [LARGE SCALE GENOMIC DNA]</scope>
    <source>
        <strain evidence="8">Lindley</strain>
    </source>
</reference>
<comment type="subcellular location">
    <subcellularLocation>
        <location evidence="1">Cytoplasm</location>
        <location evidence="1">Cytosol</location>
    </subcellularLocation>
</comment>
<organism evidence="8 9">
    <name type="scientific">Globodera pallida</name>
    <name type="common">Potato cyst nematode worm</name>
    <name type="synonym">Heterodera pallida</name>
    <dbReference type="NCBI Taxonomy" id="36090"/>
    <lineage>
        <taxon>Eukaryota</taxon>
        <taxon>Metazoa</taxon>
        <taxon>Ecdysozoa</taxon>
        <taxon>Nematoda</taxon>
        <taxon>Chromadorea</taxon>
        <taxon>Rhabditida</taxon>
        <taxon>Tylenchina</taxon>
        <taxon>Tylenchomorpha</taxon>
        <taxon>Tylenchoidea</taxon>
        <taxon>Heteroderidae</taxon>
        <taxon>Heteroderinae</taxon>
        <taxon>Globodera</taxon>
    </lineage>
</organism>
<protein>
    <recommendedName>
        <fullName evidence="3">Metallo-beta-lactamase domain-containing protein 1</fullName>
    </recommendedName>
    <alternativeName>
        <fullName evidence="4">Endoribonuclease MBLAC1</fullName>
    </alternativeName>
</protein>
<comment type="subunit">
    <text evidence="2">Homodimer.</text>
</comment>
<evidence type="ECO:0000256" key="1">
    <source>
        <dbReference type="ARBA" id="ARBA00004514"/>
    </source>
</evidence>
<evidence type="ECO:0000259" key="7">
    <source>
        <dbReference type="SMART" id="SM00849"/>
    </source>
</evidence>
<evidence type="ECO:0000256" key="3">
    <source>
        <dbReference type="ARBA" id="ARBA00014856"/>
    </source>
</evidence>
<keyword evidence="8" id="KW-1185">Reference proteome</keyword>
<dbReference type="SUPFAM" id="SSF56281">
    <property type="entry name" value="Metallo-hydrolase/oxidoreductase"/>
    <property type="match status" value="1"/>
</dbReference>
<evidence type="ECO:0000256" key="4">
    <source>
        <dbReference type="ARBA" id="ARBA00032988"/>
    </source>
</evidence>
<dbReference type="InterPro" id="IPR001279">
    <property type="entry name" value="Metallo-B-lactamas"/>
</dbReference>
<evidence type="ECO:0000313" key="9">
    <source>
        <dbReference type="WBParaSite" id="GPLIN_000310000"/>
    </source>
</evidence>
<comment type="catalytic activity">
    <reaction evidence="5">
        <text>a ribonucleotidyl-ribonucleotide-RNA + H2O = a 3'-end ribonucleotide-RNA + a 5'-end 5'-phospho-ribonucleoside-RNA + H(+)</text>
        <dbReference type="Rhea" id="RHEA:68096"/>
        <dbReference type="Rhea" id="RHEA-COMP:15179"/>
        <dbReference type="Rhea" id="RHEA-COMP:17355"/>
        <dbReference type="Rhea" id="RHEA-COMP:17428"/>
        <dbReference type="ChEBI" id="CHEBI:15377"/>
        <dbReference type="ChEBI" id="CHEBI:15378"/>
        <dbReference type="ChEBI" id="CHEBI:74896"/>
        <dbReference type="ChEBI" id="CHEBI:138282"/>
        <dbReference type="ChEBI" id="CHEBI:173118"/>
    </reaction>
    <physiologicalReaction direction="left-to-right" evidence="5">
        <dbReference type="Rhea" id="RHEA:68097"/>
    </physiologicalReaction>
</comment>
<proteinExistence type="predicted"/>
<dbReference type="Gene3D" id="3.60.15.10">
    <property type="entry name" value="Ribonuclease Z/Hydroxyacylglutathione hydrolase-like"/>
    <property type="match status" value="1"/>
</dbReference>
<dbReference type="InterPro" id="IPR039344">
    <property type="entry name" value="MBLAC1"/>
</dbReference>
<dbReference type="PANTHER" id="PTHR23200">
    <property type="entry name" value="METALLO-BETA-LACTAMASE DOMAIN-CONTAINING PROTEIN 1"/>
    <property type="match status" value="1"/>
</dbReference>
<dbReference type="WBParaSite" id="GPLIN_000310000">
    <property type="protein sequence ID" value="GPLIN_000310000"/>
    <property type="gene ID" value="GPLIN_000310000"/>
</dbReference>
<dbReference type="GO" id="GO:0005829">
    <property type="term" value="C:cytosol"/>
    <property type="evidence" value="ECO:0007669"/>
    <property type="project" value="UniProtKB-SubCell"/>
</dbReference>
<dbReference type="InterPro" id="IPR036866">
    <property type="entry name" value="RibonucZ/Hydroxyglut_hydro"/>
</dbReference>
<dbReference type="SMART" id="SM00849">
    <property type="entry name" value="Lactamase_B"/>
    <property type="match status" value="1"/>
</dbReference>
<evidence type="ECO:0000256" key="5">
    <source>
        <dbReference type="ARBA" id="ARBA00044690"/>
    </source>
</evidence>